<organism evidence="1 2">
    <name type="scientific">Mytilus edulis</name>
    <name type="common">Blue mussel</name>
    <dbReference type="NCBI Taxonomy" id="6550"/>
    <lineage>
        <taxon>Eukaryota</taxon>
        <taxon>Metazoa</taxon>
        <taxon>Spiralia</taxon>
        <taxon>Lophotrochozoa</taxon>
        <taxon>Mollusca</taxon>
        <taxon>Bivalvia</taxon>
        <taxon>Autobranchia</taxon>
        <taxon>Pteriomorphia</taxon>
        <taxon>Mytilida</taxon>
        <taxon>Mytiloidea</taxon>
        <taxon>Mytilidae</taxon>
        <taxon>Mytilinae</taxon>
        <taxon>Mytilus</taxon>
    </lineage>
</organism>
<proteinExistence type="predicted"/>
<evidence type="ECO:0000313" key="2">
    <source>
        <dbReference type="Proteomes" id="UP000683360"/>
    </source>
</evidence>
<dbReference type="EMBL" id="CAJPWZ010001218">
    <property type="protein sequence ID" value="CAG2209967.1"/>
    <property type="molecule type" value="Genomic_DNA"/>
</dbReference>
<name>A0A8S3RUA7_MYTED</name>
<reference evidence="1" key="1">
    <citation type="submission" date="2021-03" db="EMBL/GenBank/DDBJ databases">
        <authorList>
            <person name="Bekaert M."/>
        </authorList>
    </citation>
    <scope>NUCLEOTIDE SEQUENCE</scope>
</reference>
<protein>
    <submittedName>
        <fullName evidence="1">Uncharacterized protein</fullName>
    </submittedName>
</protein>
<dbReference type="OrthoDB" id="10322474at2759"/>
<accession>A0A8S3RUA7</accession>
<keyword evidence="2" id="KW-1185">Reference proteome</keyword>
<comment type="caution">
    <text evidence="1">The sequence shown here is derived from an EMBL/GenBank/DDBJ whole genome shotgun (WGS) entry which is preliminary data.</text>
</comment>
<dbReference type="Proteomes" id="UP000683360">
    <property type="component" value="Unassembled WGS sequence"/>
</dbReference>
<sequence>MAFNDGNLPNDFNVYLDSLPRGLHLTVYNEESCTEQQVTLVYRPGADYDNTSTTDYFYLLPVYFWSCLENINGVQIPTMMIQQTPDEYKVSLHYHQNDISHDDYHQQDDISHYNYNHQDDISHDDYHQQQDNSYIIYQQTHAISYDHQHISYCHYDDHQVDIDLKDAIQYEQLDAYHLKYDIHYHHYQDSYISYHEDDTEYCPRDY</sequence>
<gene>
    <name evidence="1" type="ORF">MEDL_24127</name>
</gene>
<evidence type="ECO:0000313" key="1">
    <source>
        <dbReference type="EMBL" id="CAG2209967.1"/>
    </source>
</evidence>
<dbReference type="AlphaFoldDB" id="A0A8S3RUA7"/>